<feature type="transmembrane region" description="Helical" evidence="1">
    <location>
        <begin position="64"/>
        <end position="83"/>
    </location>
</feature>
<gene>
    <name evidence="3" type="ORF">WQQ_25000</name>
</gene>
<dbReference type="InterPro" id="IPR001054">
    <property type="entry name" value="A/G_cyclase"/>
</dbReference>
<dbReference type="PANTHER" id="PTHR43081">
    <property type="entry name" value="ADENYLATE CYCLASE, TERMINAL-DIFFERENTIATION SPECIFIC-RELATED"/>
    <property type="match status" value="1"/>
</dbReference>
<feature type="transmembrane region" description="Helical" evidence="1">
    <location>
        <begin position="198"/>
        <end position="217"/>
    </location>
</feature>
<dbReference type="GO" id="GO:0035556">
    <property type="term" value="P:intracellular signal transduction"/>
    <property type="evidence" value="ECO:0007669"/>
    <property type="project" value="InterPro"/>
</dbReference>
<keyword evidence="1" id="KW-0812">Transmembrane</keyword>
<feature type="transmembrane region" description="Helical" evidence="1">
    <location>
        <begin position="142"/>
        <end position="163"/>
    </location>
</feature>
<dbReference type="PANTHER" id="PTHR43081:SF20">
    <property type="entry name" value="TWO-COMPONENT RESPONSE REGULATOR"/>
    <property type="match status" value="1"/>
</dbReference>
<evidence type="ECO:0000256" key="1">
    <source>
        <dbReference type="SAM" id="Phobius"/>
    </source>
</evidence>
<dbReference type="Gene3D" id="3.30.70.1230">
    <property type="entry name" value="Nucleotide cyclase"/>
    <property type="match status" value="1"/>
</dbReference>
<feature type="transmembrane region" description="Helical" evidence="1">
    <location>
        <begin position="104"/>
        <end position="122"/>
    </location>
</feature>
<feature type="domain" description="Guanylate cyclase" evidence="2">
    <location>
        <begin position="254"/>
        <end position="385"/>
    </location>
</feature>
<protein>
    <recommendedName>
        <fullName evidence="2">Guanylate cyclase domain-containing protein</fullName>
    </recommendedName>
</protein>
<dbReference type="RefSeq" id="WP_007185443.1">
    <property type="nucleotide sequence ID" value="NZ_AKGD01000002.1"/>
</dbReference>
<dbReference type="GO" id="GO:0004016">
    <property type="term" value="F:adenylate cyclase activity"/>
    <property type="evidence" value="ECO:0007669"/>
    <property type="project" value="UniProtKB-ARBA"/>
</dbReference>
<keyword evidence="1" id="KW-0472">Membrane</keyword>
<name>I8T5B3_9GAMM</name>
<feature type="transmembrane region" description="Helical" evidence="1">
    <location>
        <begin position="6"/>
        <end position="24"/>
    </location>
</feature>
<dbReference type="Proteomes" id="UP000003704">
    <property type="component" value="Unassembled WGS sequence"/>
</dbReference>
<dbReference type="AlphaFoldDB" id="I8T5B3"/>
<evidence type="ECO:0000313" key="4">
    <source>
        <dbReference type="Proteomes" id="UP000003704"/>
    </source>
</evidence>
<dbReference type="EMBL" id="AKGD01000002">
    <property type="protein sequence ID" value="EIT68918.1"/>
    <property type="molecule type" value="Genomic_DNA"/>
</dbReference>
<dbReference type="InterPro" id="IPR050697">
    <property type="entry name" value="Adenylyl/Guanylyl_Cyclase_3/4"/>
</dbReference>
<keyword evidence="4" id="KW-1185">Reference proteome</keyword>
<dbReference type="OrthoDB" id="9806704at2"/>
<dbReference type="SMART" id="SM00044">
    <property type="entry name" value="CYCc"/>
    <property type="match status" value="1"/>
</dbReference>
<accession>I8T5B3</accession>
<dbReference type="InterPro" id="IPR029787">
    <property type="entry name" value="Nucleotide_cyclase"/>
</dbReference>
<organism evidence="3 4">
    <name type="scientific">Hydrocarboniphaga effusa AP103</name>
    <dbReference type="NCBI Taxonomy" id="1172194"/>
    <lineage>
        <taxon>Bacteria</taxon>
        <taxon>Pseudomonadati</taxon>
        <taxon>Pseudomonadota</taxon>
        <taxon>Gammaproteobacteria</taxon>
        <taxon>Nevskiales</taxon>
        <taxon>Nevskiaceae</taxon>
        <taxon>Hydrocarboniphaga</taxon>
    </lineage>
</organism>
<evidence type="ECO:0000259" key="2">
    <source>
        <dbReference type="PROSITE" id="PS50125"/>
    </source>
</evidence>
<dbReference type="SUPFAM" id="SSF55073">
    <property type="entry name" value="Nucleotide cyclase"/>
    <property type="match status" value="1"/>
</dbReference>
<comment type="caution">
    <text evidence="3">The sequence shown here is derived from an EMBL/GenBank/DDBJ whole genome shotgun (WGS) entry which is preliminary data.</text>
</comment>
<feature type="transmembrane region" description="Helical" evidence="1">
    <location>
        <begin position="175"/>
        <end position="192"/>
    </location>
</feature>
<dbReference type="PROSITE" id="PS50125">
    <property type="entry name" value="GUANYLATE_CYCLASE_2"/>
    <property type="match status" value="1"/>
</dbReference>
<dbReference type="CDD" id="cd07302">
    <property type="entry name" value="CHD"/>
    <property type="match status" value="1"/>
</dbReference>
<evidence type="ECO:0000313" key="3">
    <source>
        <dbReference type="EMBL" id="EIT68918.1"/>
    </source>
</evidence>
<dbReference type="STRING" id="1172194.WQQ_25000"/>
<feature type="transmembrane region" description="Helical" evidence="1">
    <location>
        <begin position="33"/>
        <end position="52"/>
    </location>
</feature>
<keyword evidence="1" id="KW-1133">Transmembrane helix</keyword>
<sequence length="427" mass="45602">MDYLIPSLLVSIVAVGMALAFLSADRKSGTSRALALALAATGLSIFLNGYLVPGAHENPAWSGWLALPETIALIAMLEWLLRVRRTMPVPEGFDTRVGDRLQRLGQFSAVVYQLFALIWPEIRAHQFLHLKSFDTMSQGGFWLFATPVLTTVLCGLGSLLLLLNRRPELAERIRLLAFSGAVPFCVAGLVLPADIGPISIVVGEMILLVGAVHYHVLQGQRGLFMSRFLSPEVARLVSHAGLQAAMQERQLTLSVVACDLRGFSRFASEVPSGRVIQVLREYYDAVGQVVAQYGGTIKDYAGDGVLVLVGAPIALPDHAARAVALSHQLRAACEALVPRWAALGPRLGLGVGVATGSVTVGVIGGSARLEYTAVGAAVNLASRLCEQAGDGEILIDRQTIQLAGAEAQERAPIRFKGFDEPVAHFGV</sequence>
<dbReference type="GO" id="GO:0006171">
    <property type="term" value="P:cAMP biosynthetic process"/>
    <property type="evidence" value="ECO:0007669"/>
    <property type="project" value="TreeGrafter"/>
</dbReference>
<reference evidence="3 4" key="1">
    <citation type="journal article" date="2012" name="J. Bacteriol.">
        <title>Genome Sequence of n-Alkane-Degrading Hydrocarboniphaga effusa Strain AP103T (ATCC BAA-332T).</title>
        <authorList>
            <person name="Chang H.K."/>
            <person name="Zylstra G.J."/>
            <person name="Chae J.C."/>
        </authorList>
    </citation>
    <scope>NUCLEOTIDE SEQUENCE [LARGE SCALE GENOMIC DNA]</scope>
    <source>
        <strain evidence="3 4">AP103</strain>
    </source>
</reference>
<proteinExistence type="predicted"/>
<dbReference type="Pfam" id="PF00211">
    <property type="entry name" value="Guanylate_cyc"/>
    <property type="match status" value="1"/>
</dbReference>